<evidence type="ECO:0000256" key="2">
    <source>
        <dbReference type="ARBA" id="ARBA00022679"/>
    </source>
</evidence>
<evidence type="ECO:0000256" key="1">
    <source>
        <dbReference type="ARBA" id="ARBA00022676"/>
    </source>
</evidence>
<evidence type="ECO:0000259" key="3">
    <source>
        <dbReference type="Pfam" id="PF00535"/>
    </source>
</evidence>
<gene>
    <name evidence="4" type="ORF">B5E91_01935</name>
</gene>
<proteinExistence type="predicted"/>
<evidence type="ECO:0000313" key="4">
    <source>
        <dbReference type="EMBL" id="OUQ06714.1"/>
    </source>
</evidence>
<keyword evidence="2" id="KW-0808">Transferase</keyword>
<sequence>MISIIIPVYNVSKYLDKCLQSVVSQTYSNIQIILVNDGSTDNSGEICERWKKKDNRIEVIHKKNGGLSNARNIGIEKAQGKYLMFVDSDDIISIDLCEMLHSYLLGNSADLAICDTYHIFNNDSFTFQRDDKVKMYCFNRNEAICNLWYQKSFLPSAWGKLYKKELFEQIRFTEGIIFEDIDIMHEIFYLCNRIVYIDVKAYGYVHHENSITTKKYTQKDNVILDICDKINQFASDKDISLQNAAKSYNVTGALRVYLNAPNTPEYKEAIEKAKKIIKKYGKDVLKDPNIRKKNKYALYLYLYLRPLLKIVYKKIDRWK</sequence>
<protein>
    <recommendedName>
        <fullName evidence="3">Glycosyltransferase 2-like domain-containing protein</fullName>
    </recommendedName>
</protein>
<dbReference type="SUPFAM" id="SSF53448">
    <property type="entry name" value="Nucleotide-diphospho-sugar transferases"/>
    <property type="match status" value="1"/>
</dbReference>
<dbReference type="InterPro" id="IPR001173">
    <property type="entry name" value="Glyco_trans_2-like"/>
</dbReference>
<dbReference type="EMBL" id="NFLB01000001">
    <property type="protein sequence ID" value="OUQ06714.1"/>
    <property type="molecule type" value="Genomic_DNA"/>
</dbReference>
<dbReference type="AlphaFoldDB" id="A0A1Y4QN31"/>
<dbReference type="Gene3D" id="3.90.550.10">
    <property type="entry name" value="Spore Coat Polysaccharide Biosynthesis Protein SpsA, Chain A"/>
    <property type="match status" value="1"/>
</dbReference>
<dbReference type="Pfam" id="PF00535">
    <property type="entry name" value="Glycos_transf_2"/>
    <property type="match status" value="1"/>
</dbReference>
<organism evidence="4 5">
    <name type="scientific">Thomasclavelia spiroformis</name>
    <dbReference type="NCBI Taxonomy" id="29348"/>
    <lineage>
        <taxon>Bacteria</taxon>
        <taxon>Bacillati</taxon>
        <taxon>Bacillota</taxon>
        <taxon>Erysipelotrichia</taxon>
        <taxon>Erysipelotrichales</taxon>
        <taxon>Coprobacillaceae</taxon>
        <taxon>Thomasclavelia</taxon>
    </lineage>
</organism>
<reference evidence="5" key="1">
    <citation type="submission" date="2017-04" db="EMBL/GenBank/DDBJ databases">
        <title>Function of individual gut microbiota members based on whole genome sequencing of pure cultures obtained from chicken caecum.</title>
        <authorList>
            <person name="Medvecky M."/>
            <person name="Cejkova D."/>
            <person name="Polansky O."/>
            <person name="Karasova D."/>
            <person name="Kubasova T."/>
            <person name="Cizek A."/>
            <person name="Rychlik I."/>
        </authorList>
    </citation>
    <scope>NUCLEOTIDE SEQUENCE [LARGE SCALE GENOMIC DNA]</scope>
    <source>
        <strain evidence="5">An149</strain>
    </source>
</reference>
<name>A0A1Y4QN31_9FIRM</name>
<comment type="caution">
    <text evidence="4">The sequence shown here is derived from an EMBL/GenBank/DDBJ whole genome shotgun (WGS) entry which is preliminary data.</text>
</comment>
<dbReference type="GO" id="GO:0016757">
    <property type="term" value="F:glycosyltransferase activity"/>
    <property type="evidence" value="ECO:0007669"/>
    <property type="project" value="UniProtKB-KW"/>
</dbReference>
<dbReference type="Proteomes" id="UP000196258">
    <property type="component" value="Unassembled WGS sequence"/>
</dbReference>
<dbReference type="InterPro" id="IPR029044">
    <property type="entry name" value="Nucleotide-diphossugar_trans"/>
</dbReference>
<evidence type="ECO:0000313" key="5">
    <source>
        <dbReference type="Proteomes" id="UP000196258"/>
    </source>
</evidence>
<dbReference type="PANTHER" id="PTHR22916">
    <property type="entry name" value="GLYCOSYLTRANSFERASE"/>
    <property type="match status" value="1"/>
</dbReference>
<dbReference type="PANTHER" id="PTHR22916:SF51">
    <property type="entry name" value="GLYCOSYLTRANSFERASE EPSH-RELATED"/>
    <property type="match status" value="1"/>
</dbReference>
<accession>A0A1Y4QN31</accession>
<dbReference type="CDD" id="cd00761">
    <property type="entry name" value="Glyco_tranf_GTA_type"/>
    <property type="match status" value="1"/>
</dbReference>
<feature type="domain" description="Glycosyltransferase 2-like" evidence="3">
    <location>
        <begin position="3"/>
        <end position="170"/>
    </location>
</feature>
<dbReference type="RefSeq" id="WP_087254388.1">
    <property type="nucleotide sequence ID" value="NZ_CAJFOD010000132.1"/>
</dbReference>
<keyword evidence="1" id="KW-0328">Glycosyltransferase</keyword>